<feature type="compositionally biased region" description="Basic residues" evidence="1">
    <location>
        <begin position="147"/>
        <end position="164"/>
    </location>
</feature>
<dbReference type="Gene3D" id="3.30.70.270">
    <property type="match status" value="1"/>
</dbReference>
<dbReference type="AlphaFoldDB" id="A0A9W7DAR3"/>
<sequence>MPKFIDEDAAISDDDVRMDIDFRRALYTASNVVLPVDYSEKLHEELWDIKKIRNETLAEYSKRFRATVRNECTLTRLIENPPMREDALRRLYKRDLPFDLQNKYDASGQFNSTVAAPFIEIIEQGEQSWHRAGGQDKRNIAQDNARHHSRRSNSGRRGNNHSHQPRGGNRGRGNCYNNSRVNKNSNGNNNSNSSNNERGSGGHRQAYIRVENRSLRFNNSSDEEFMFVGLHNQSKTTPHPMRIMIKLEHCKDRYHALLDSGCSRPIICTDVMQTTQAQGGTLETSRVSFDLVTGSTTSEKELRRFLGMVPYYRKMVPNTSSLAARLNRLTSKNVSFVWT</sequence>
<dbReference type="EMBL" id="BSXT01018883">
    <property type="protein sequence ID" value="GMG15480.1"/>
    <property type="molecule type" value="Genomic_DNA"/>
</dbReference>
<dbReference type="Proteomes" id="UP001165121">
    <property type="component" value="Unassembled WGS sequence"/>
</dbReference>
<reference evidence="2" key="1">
    <citation type="submission" date="2023-04" db="EMBL/GenBank/DDBJ databases">
        <title>Phytophthora fragariaefolia NBRC 109709.</title>
        <authorList>
            <person name="Ichikawa N."/>
            <person name="Sato H."/>
            <person name="Tonouchi N."/>
        </authorList>
    </citation>
    <scope>NUCLEOTIDE SEQUENCE</scope>
    <source>
        <strain evidence="2">NBRC 109709</strain>
    </source>
</reference>
<dbReference type="OrthoDB" id="129735at2759"/>
<comment type="caution">
    <text evidence="2">The sequence shown here is derived from an EMBL/GenBank/DDBJ whole genome shotgun (WGS) entry which is preliminary data.</text>
</comment>
<evidence type="ECO:0000313" key="3">
    <source>
        <dbReference type="Proteomes" id="UP001165121"/>
    </source>
</evidence>
<feature type="region of interest" description="Disordered" evidence="1">
    <location>
        <begin position="128"/>
        <end position="204"/>
    </location>
</feature>
<dbReference type="SUPFAM" id="SSF56672">
    <property type="entry name" value="DNA/RNA polymerases"/>
    <property type="match status" value="1"/>
</dbReference>
<name>A0A9W7DAR3_9STRA</name>
<protein>
    <submittedName>
        <fullName evidence="2">Unnamed protein product</fullName>
    </submittedName>
</protein>
<feature type="compositionally biased region" description="Basic and acidic residues" evidence="1">
    <location>
        <begin position="133"/>
        <end position="146"/>
    </location>
</feature>
<accession>A0A9W7DAR3</accession>
<evidence type="ECO:0000313" key="2">
    <source>
        <dbReference type="EMBL" id="GMG15480.1"/>
    </source>
</evidence>
<proteinExistence type="predicted"/>
<keyword evidence="3" id="KW-1185">Reference proteome</keyword>
<feature type="compositionally biased region" description="Low complexity" evidence="1">
    <location>
        <begin position="172"/>
        <end position="198"/>
    </location>
</feature>
<evidence type="ECO:0000256" key="1">
    <source>
        <dbReference type="SAM" id="MobiDB-lite"/>
    </source>
</evidence>
<dbReference type="InterPro" id="IPR043128">
    <property type="entry name" value="Rev_trsase/Diguanyl_cyclase"/>
</dbReference>
<organism evidence="2 3">
    <name type="scientific">Phytophthora fragariaefolia</name>
    <dbReference type="NCBI Taxonomy" id="1490495"/>
    <lineage>
        <taxon>Eukaryota</taxon>
        <taxon>Sar</taxon>
        <taxon>Stramenopiles</taxon>
        <taxon>Oomycota</taxon>
        <taxon>Peronosporomycetes</taxon>
        <taxon>Peronosporales</taxon>
        <taxon>Peronosporaceae</taxon>
        <taxon>Phytophthora</taxon>
    </lineage>
</organism>
<dbReference type="InterPro" id="IPR043502">
    <property type="entry name" value="DNA/RNA_pol_sf"/>
</dbReference>
<gene>
    <name evidence="2" type="ORF">Pfra01_002946600</name>
</gene>